<feature type="binding site" evidence="10">
    <location>
        <position position="178"/>
    </location>
    <ligand>
        <name>Zn(2+)</name>
        <dbReference type="ChEBI" id="CHEBI:29105"/>
        <label>1</label>
    </ligand>
</feature>
<dbReference type="Pfam" id="PF00413">
    <property type="entry name" value="Peptidase_M10"/>
    <property type="match status" value="1"/>
</dbReference>
<dbReference type="GO" id="GO:0006508">
    <property type="term" value="P:proteolysis"/>
    <property type="evidence" value="ECO:0007669"/>
    <property type="project" value="UniProtKB-KW"/>
</dbReference>
<dbReference type="InterPro" id="IPR036375">
    <property type="entry name" value="Hemopexin-like_dom_sf"/>
</dbReference>
<dbReference type="GO" id="GO:0008270">
    <property type="term" value="F:zinc ion binding"/>
    <property type="evidence" value="ECO:0007669"/>
    <property type="project" value="InterPro"/>
</dbReference>
<protein>
    <submittedName>
        <fullName evidence="13">Metalloproteinase-19-like</fullName>
    </submittedName>
</protein>
<evidence type="ECO:0000256" key="1">
    <source>
        <dbReference type="ARBA" id="ARBA00010370"/>
    </source>
</evidence>
<dbReference type="PANTHER" id="PTHR10201:SF291">
    <property type="entry name" value="MATRIX METALLOPROTEINASE 1, ISOFORM C-RELATED"/>
    <property type="match status" value="1"/>
</dbReference>
<evidence type="ECO:0000313" key="13">
    <source>
        <dbReference type="EMBL" id="CAI9740582.1"/>
    </source>
</evidence>
<keyword evidence="3 9" id="KW-0479">Metal-binding</keyword>
<dbReference type="SUPFAM" id="SSF47090">
    <property type="entry name" value="PGBD-like"/>
    <property type="match status" value="1"/>
</dbReference>
<feature type="binding site" evidence="10">
    <location>
        <position position="190"/>
    </location>
    <ligand>
        <name>Ca(2+)</name>
        <dbReference type="ChEBI" id="CHEBI:29108"/>
        <label>3</label>
    </ligand>
</feature>
<dbReference type="Proteomes" id="UP001162480">
    <property type="component" value="Chromosome 25"/>
</dbReference>
<dbReference type="InterPro" id="IPR006026">
    <property type="entry name" value="Peptidase_Metallo"/>
</dbReference>
<feature type="binding site" evidence="10">
    <location>
        <position position="163"/>
    </location>
    <ligand>
        <name>Zn(2+)</name>
        <dbReference type="ChEBI" id="CHEBI:29105"/>
        <label>1</label>
    </ligand>
</feature>
<comment type="cofactor">
    <cofactor evidence="10">
        <name>Zn(2+)</name>
        <dbReference type="ChEBI" id="CHEBI:29105"/>
    </cofactor>
    <text evidence="10">Binds 2 Zn(2+) ions per subunit.</text>
</comment>
<evidence type="ECO:0000256" key="4">
    <source>
        <dbReference type="ARBA" id="ARBA00022729"/>
    </source>
</evidence>
<feature type="chain" id="PRO_5041219784" evidence="11">
    <location>
        <begin position="23"/>
        <end position="477"/>
    </location>
</feature>
<keyword evidence="4 11" id="KW-0732">Signal</keyword>
<feature type="binding site" evidence="9">
    <location>
        <position position="211"/>
    </location>
    <ligand>
        <name>Zn(2+)</name>
        <dbReference type="ChEBI" id="CHEBI:29105"/>
        <label>2</label>
        <note>catalytic</note>
    </ligand>
</feature>
<dbReference type="SUPFAM" id="SSF55486">
    <property type="entry name" value="Metalloproteases ('zincins'), catalytic domain"/>
    <property type="match status" value="1"/>
</dbReference>
<dbReference type="CDD" id="cd04278">
    <property type="entry name" value="ZnMc_MMP"/>
    <property type="match status" value="1"/>
</dbReference>
<dbReference type="SUPFAM" id="SSF50923">
    <property type="entry name" value="Hemopexin-like domain"/>
    <property type="match status" value="1"/>
</dbReference>
<dbReference type="GO" id="GO:0031012">
    <property type="term" value="C:extracellular matrix"/>
    <property type="evidence" value="ECO:0007669"/>
    <property type="project" value="InterPro"/>
</dbReference>
<feature type="binding site" evidence="10">
    <location>
        <position position="433"/>
    </location>
    <ligand>
        <name>Ca(2+)</name>
        <dbReference type="ChEBI" id="CHEBI:29108"/>
        <label>4</label>
    </ligand>
</feature>
<reference evidence="13" key="1">
    <citation type="submission" date="2023-08" db="EMBL/GenBank/DDBJ databases">
        <authorList>
            <person name="Alioto T."/>
            <person name="Alioto T."/>
            <person name="Gomez Garrido J."/>
        </authorList>
    </citation>
    <scope>NUCLEOTIDE SEQUENCE</scope>
</reference>
<evidence type="ECO:0000256" key="5">
    <source>
        <dbReference type="ARBA" id="ARBA00022801"/>
    </source>
</evidence>
<keyword evidence="2" id="KW-0645">Protease</keyword>
<dbReference type="GO" id="GO:0030198">
    <property type="term" value="P:extracellular matrix organization"/>
    <property type="evidence" value="ECO:0007669"/>
    <property type="project" value="TreeGrafter"/>
</dbReference>
<keyword evidence="10" id="KW-0106">Calcium</keyword>
<dbReference type="InterPro" id="IPR033739">
    <property type="entry name" value="M10A_MMP"/>
</dbReference>
<evidence type="ECO:0000256" key="9">
    <source>
        <dbReference type="PIRSR" id="PIRSR001191-2"/>
    </source>
</evidence>
<feature type="binding site" evidence="10">
    <location>
        <position position="186"/>
    </location>
    <ligand>
        <name>Ca(2+)</name>
        <dbReference type="ChEBI" id="CHEBI:29108"/>
        <label>2</label>
    </ligand>
</feature>
<dbReference type="SMART" id="SM00235">
    <property type="entry name" value="ZnMc"/>
    <property type="match status" value="1"/>
</dbReference>
<feature type="binding site" evidence="10">
    <location>
        <position position="191"/>
    </location>
    <ligand>
        <name>Ca(2+)</name>
        <dbReference type="ChEBI" id="CHEBI:29108"/>
        <label>1</label>
    </ligand>
</feature>
<evidence type="ECO:0000256" key="3">
    <source>
        <dbReference type="ARBA" id="ARBA00022723"/>
    </source>
</evidence>
<evidence type="ECO:0000256" key="10">
    <source>
        <dbReference type="PIRSR" id="PIRSR621190-2"/>
    </source>
</evidence>
<evidence type="ECO:0000259" key="12">
    <source>
        <dbReference type="SMART" id="SM00235"/>
    </source>
</evidence>
<comment type="cofactor">
    <cofactor evidence="10">
        <name>Ca(2+)</name>
        <dbReference type="ChEBI" id="CHEBI:29108"/>
    </cofactor>
    <text evidence="10">Can bind about 5 Ca(2+) ions per subunit.</text>
</comment>
<feature type="binding site" evidence="10">
    <location>
        <position position="193"/>
    </location>
    <ligand>
        <name>Ca(2+)</name>
        <dbReference type="ChEBI" id="CHEBI:29108"/>
        <label>3</label>
    </ligand>
</feature>
<dbReference type="InterPro" id="IPR024079">
    <property type="entry name" value="MetalloPept_cat_dom_sf"/>
</dbReference>
<accession>A0AA36BVL6</accession>
<evidence type="ECO:0000256" key="2">
    <source>
        <dbReference type="ARBA" id="ARBA00022670"/>
    </source>
</evidence>
<organism evidence="13 14">
    <name type="scientific">Octopus vulgaris</name>
    <name type="common">Common octopus</name>
    <dbReference type="NCBI Taxonomy" id="6645"/>
    <lineage>
        <taxon>Eukaryota</taxon>
        <taxon>Metazoa</taxon>
        <taxon>Spiralia</taxon>
        <taxon>Lophotrochozoa</taxon>
        <taxon>Mollusca</taxon>
        <taxon>Cephalopoda</taxon>
        <taxon>Coleoidea</taxon>
        <taxon>Octopodiformes</taxon>
        <taxon>Octopoda</taxon>
        <taxon>Incirrata</taxon>
        <taxon>Octopodidae</taxon>
        <taxon>Octopus</taxon>
    </lineage>
</organism>
<dbReference type="GO" id="GO:0030574">
    <property type="term" value="P:collagen catabolic process"/>
    <property type="evidence" value="ECO:0007669"/>
    <property type="project" value="TreeGrafter"/>
</dbReference>
<evidence type="ECO:0000256" key="8">
    <source>
        <dbReference type="PIRSR" id="PIRSR001191-1"/>
    </source>
</evidence>
<feature type="domain" description="Peptidase metallopeptidase" evidence="12">
    <location>
        <begin position="99"/>
        <end position="256"/>
    </location>
</feature>
<keyword evidence="5" id="KW-0378">Hydrolase</keyword>
<feature type="active site" evidence="8">
    <location>
        <position position="212"/>
    </location>
</feature>
<dbReference type="FunFam" id="3.40.390.10:FF:000068">
    <property type="entry name" value="Predicted protein"/>
    <property type="match status" value="1"/>
</dbReference>
<dbReference type="Gene3D" id="3.40.390.10">
    <property type="entry name" value="Collagenase (Catalytic Domain)"/>
    <property type="match status" value="1"/>
</dbReference>
<dbReference type="InterPro" id="IPR036365">
    <property type="entry name" value="PGBD-like_sf"/>
</dbReference>
<feature type="binding site" evidence="10">
    <location>
        <position position="332"/>
    </location>
    <ligand>
        <name>Ca(2+)</name>
        <dbReference type="ChEBI" id="CHEBI:29108"/>
        <label>5</label>
    </ligand>
</feature>
<name>A0AA36BVL6_OCTVU</name>
<dbReference type="AlphaFoldDB" id="A0AA36BVL6"/>
<dbReference type="GO" id="GO:0004222">
    <property type="term" value="F:metalloendopeptidase activity"/>
    <property type="evidence" value="ECO:0007669"/>
    <property type="project" value="InterPro"/>
</dbReference>
<feature type="binding site" evidence="10">
    <location>
        <position position="153"/>
    </location>
    <ligand>
        <name>Ca(2+)</name>
        <dbReference type="ChEBI" id="CHEBI:29108"/>
        <label>2</label>
    </ligand>
</feature>
<dbReference type="Pfam" id="PF01471">
    <property type="entry name" value="PG_binding_1"/>
    <property type="match status" value="1"/>
</dbReference>
<dbReference type="EMBL" id="OX597838">
    <property type="protein sequence ID" value="CAI9740582.1"/>
    <property type="molecule type" value="Genomic_DNA"/>
</dbReference>
<feature type="binding site" evidence="10">
    <location>
        <position position="229"/>
    </location>
    <ligand>
        <name>Zn(2+)</name>
        <dbReference type="ChEBI" id="CHEBI:29105"/>
        <label>2</label>
        <note>catalytic</note>
    </ligand>
</feature>
<evidence type="ECO:0000256" key="7">
    <source>
        <dbReference type="ARBA" id="ARBA00023049"/>
    </source>
</evidence>
<gene>
    <name evidence="13" type="ORF">OCTVUL_1B028246</name>
</gene>
<feature type="binding site" evidence="10">
    <location>
        <position position="165"/>
    </location>
    <ligand>
        <name>Zn(2+)</name>
        <dbReference type="ChEBI" id="CHEBI:29105"/>
        <label>1</label>
    </ligand>
</feature>
<proteinExistence type="inferred from homology"/>
<keyword evidence="6 9" id="KW-0862">Zinc</keyword>
<feature type="binding site" evidence="9">
    <location>
        <position position="215"/>
    </location>
    <ligand>
        <name>Zn(2+)</name>
        <dbReference type="ChEBI" id="CHEBI:29105"/>
        <label>2</label>
        <note>catalytic</note>
    </ligand>
</feature>
<dbReference type="PIRSF" id="PIRSF001191">
    <property type="entry name" value="Peptidase_M10A_matrix"/>
    <property type="match status" value="1"/>
</dbReference>
<feature type="binding site" evidence="9">
    <location>
        <position position="221"/>
    </location>
    <ligand>
        <name>Zn(2+)</name>
        <dbReference type="ChEBI" id="CHEBI:29105"/>
        <label>2</label>
        <note>catalytic</note>
    </ligand>
</feature>
<keyword evidence="7" id="KW-0482">Metalloprotease</keyword>
<feature type="binding site" description="in inhibited form" evidence="10">
    <location>
        <position position="85"/>
    </location>
    <ligand>
        <name>Zn(2+)</name>
        <dbReference type="ChEBI" id="CHEBI:29105"/>
        <label>2</label>
        <note>catalytic</note>
    </ligand>
</feature>
<evidence type="ECO:0000256" key="6">
    <source>
        <dbReference type="ARBA" id="ARBA00022833"/>
    </source>
</evidence>
<dbReference type="InterPro" id="IPR001818">
    <property type="entry name" value="Pept_M10_metallopeptidase"/>
</dbReference>
<evidence type="ECO:0000256" key="11">
    <source>
        <dbReference type="SAM" id="SignalP"/>
    </source>
</evidence>
<dbReference type="PRINTS" id="PR00138">
    <property type="entry name" value="MATRIXIN"/>
</dbReference>
<feature type="binding site" evidence="10">
    <location>
        <position position="171"/>
    </location>
    <ligand>
        <name>Ca(2+)</name>
        <dbReference type="ChEBI" id="CHEBI:29108"/>
        <label>3</label>
    </ligand>
</feature>
<dbReference type="InterPro" id="IPR002477">
    <property type="entry name" value="Peptidoglycan-bd-like"/>
</dbReference>
<evidence type="ECO:0000313" key="14">
    <source>
        <dbReference type="Proteomes" id="UP001162480"/>
    </source>
</evidence>
<feature type="binding site" evidence="10">
    <location>
        <position position="170"/>
    </location>
    <ligand>
        <name>Ca(2+)</name>
        <dbReference type="ChEBI" id="CHEBI:29108"/>
        <label>3</label>
    </ligand>
</feature>
<feature type="signal peptide" evidence="11">
    <location>
        <begin position="1"/>
        <end position="22"/>
    </location>
</feature>
<dbReference type="InterPro" id="IPR021190">
    <property type="entry name" value="Pept_M10A"/>
</dbReference>
<feature type="binding site" evidence="10">
    <location>
        <position position="188"/>
    </location>
    <ligand>
        <name>Zn(2+)</name>
        <dbReference type="ChEBI" id="CHEBI:29105"/>
        <label>1</label>
    </ligand>
</feature>
<comment type="similarity">
    <text evidence="1">Belongs to the peptidase M10A family.</text>
</comment>
<dbReference type="Gene3D" id="2.110.10.10">
    <property type="entry name" value="Hemopexin-like domain"/>
    <property type="match status" value="1"/>
</dbReference>
<sequence length="477" mass="54852">MVRNTRLTRLIGFMLLVTTSLGEKSTQQFFEQFGYLPERSGSDRTQAVSPETLEKAISKFQEFNGLKVTGILDDMTEKKMFEPRCGVKDFSGDGAAFRKVTKWKKNDLTWSVRDFSRTTRLTRLQQLNAIRKALNHWSSVTQLTFREVPHGGDIVIRFVAGDHGDGNSFDGPGSVLAHAFFPSNGDTHFDDSEKWTLKTNDGIDLEIVAAHEFGHALGLAHSRVSSALMAPYYKGYIPDFKLDNDDIRGIQSLYGVRRHVTRPTTRPTTTRRREYGTGYCRYRYNKISALVRVLGRIDYVFVDQEYVISSKTARMDRIRSVFEKGPLRVEAAVYSKETNKVYLAYGLKIWAYTVTETGTRFTLDYGYPKRMGDQRVSHMDALVGFDMSYMHYKSVRLFILKGRRFWEVVPKYNYVGGAYSITHFFENIPNRYDTTLTVNDVVYFVSNNMFYQMKLPNRSVSSIGIPMESVLLRCRNY</sequence>
<feature type="binding site" evidence="10">
    <location>
        <position position="193"/>
    </location>
    <ligand>
        <name>Ca(2+)</name>
        <dbReference type="ChEBI" id="CHEBI:29108"/>
        <label>1</label>
    </ligand>
</feature>
<dbReference type="PANTHER" id="PTHR10201">
    <property type="entry name" value="MATRIX METALLOPROTEINASE"/>
    <property type="match status" value="1"/>
</dbReference>
<keyword evidence="14" id="KW-1185">Reference proteome</keyword>